<sequence length="53" mass="5973">MAGTTITEIQERRAVLAGRCPRCDAVGNVCMIRRGAVRCGQCGAEFDFKRWRR</sequence>
<accession>J1L599</accession>
<dbReference type="HOGENOM" id="CLU_3057131_0_0_2"/>
<dbReference type="EMBL" id="CM001555">
    <property type="protein sequence ID" value="EJG07945.1"/>
    <property type="molecule type" value="Genomic_DNA"/>
</dbReference>
<organism evidence="1 2">
    <name type="scientific">Methanofollis liminatans DSM 4140</name>
    <dbReference type="NCBI Taxonomy" id="28892"/>
    <lineage>
        <taxon>Archaea</taxon>
        <taxon>Methanobacteriati</taxon>
        <taxon>Methanobacteriota</taxon>
        <taxon>Stenosarchaea group</taxon>
        <taxon>Methanomicrobia</taxon>
        <taxon>Methanomicrobiales</taxon>
        <taxon>Methanomicrobiaceae</taxon>
        <taxon>Methanofollis</taxon>
    </lineage>
</organism>
<dbReference type="Proteomes" id="UP000005095">
    <property type="component" value="Chromosome"/>
</dbReference>
<keyword evidence="2" id="KW-1185">Reference proteome</keyword>
<reference evidence="1 2" key="1">
    <citation type="submission" date="2011-08" db="EMBL/GenBank/DDBJ databases">
        <title>The complete genome of Methanofollis liminatans DSM 4140.</title>
        <authorList>
            <consortium name="US DOE Joint Genome Institute (JGI-PGF)"/>
            <person name="Lucas S."/>
            <person name="Han J."/>
            <person name="Lapidus A."/>
            <person name="Bruce D."/>
            <person name="Goodwin L."/>
            <person name="Pitluck S."/>
            <person name="Peters L."/>
            <person name="Kyrpides N."/>
            <person name="Mavromatis K."/>
            <person name="Ivanova N."/>
            <person name="Mikhailova N."/>
            <person name="Lu M."/>
            <person name="Detter J.C."/>
            <person name="Tapia R."/>
            <person name="Han C."/>
            <person name="Land M."/>
            <person name="Hauser L."/>
            <person name="Markowitz V."/>
            <person name="Cheng J.-F."/>
            <person name="Hugenholtz P."/>
            <person name="Woyke T."/>
            <person name="Wu D."/>
            <person name="Spring S."/>
            <person name="Schuler E."/>
            <person name="Brambilla E."/>
            <person name="Klenk H.-P."/>
            <person name="Eisen J.A."/>
        </authorList>
    </citation>
    <scope>NUCLEOTIDE SEQUENCE [LARGE SCALE GENOMIC DNA]</scope>
    <source>
        <strain evidence="1 2">DSM 4140</strain>
    </source>
</reference>
<dbReference type="STRING" id="28892.Metli_2003"/>
<evidence type="ECO:0000313" key="2">
    <source>
        <dbReference type="Proteomes" id="UP000005095"/>
    </source>
</evidence>
<dbReference type="AlphaFoldDB" id="J1L599"/>
<evidence type="ECO:0000313" key="1">
    <source>
        <dbReference type="EMBL" id="EJG07945.1"/>
    </source>
</evidence>
<proteinExistence type="predicted"/>
<gene>
    <name evidence="1" type="ORF">Metli_2003</name>
</gene>
<protein>
    <submittedName>
        <fullName evidence="1">Uncharacterized protein</fullName>
    </submittedName>
</protein>
<name>J1L599_9EURY</name>